<reference evidence="2 3" key="1">
    <citation type="submission" date="2020-01" db="EMBL/GenBank/DDBJ databases">
        <title>Polyphasic characterisation and genomic insights into a novel alkali tolerant bacterium VR-M41.</title>
        <authorList>
            <person name="Vemuluri V.R."/>
        </authorList>
    </citation>
    <scope>NUCLEOTIDE SEQUENCE [LARGE SCALE GENOMIC DNA]</scope>
    <source>
        <strain evidence="2 3">VR-M41</strain>
    </source>
</reference>
<dbReference type="PANTHER" id="PTHR40055">
    <property type="entry name" value="TRANSCRIPTIONAL REGULATOR YGIV-RELATED"/>
    <property type="match status" value="1"/>
</dbReference>
<dbReference type="Proteomes" id="UP000800303">
    <property type="component" value="Unassembled WGS sequence"/>
</dbReference>
<name>A0ABX0F2Z4_9BACL</name>
<dbReference type="InterPro" id="IPR011256">
    <property type="entry name" value="Reg_factor_effector_dom_sf"/>
</dbReference>
<feature type="domain" description="AraC effector-binding" evidence="1">
    <location>
        <begin position="1"/>
        <end position="149"/>
    </location>
</feature>
<evidence type="ECO:0000313" key="3">
    <source>
        <dbReference type="Proteomes" id="UP000800303"/>
    </source>
</evidence>
<comment type="caution">
    <text evidence="2">The sequence shown here is derived from an EMBL/GenBank/DDBJ whole genome shotgun (WGS) entry which is preliminary data.</text>
</comment>
<proteinExistence type="predicted"/>
<dbReference type="EMBL" id="JAAFGS010000002">
    <property type="protein sequence ID" value="NGZ74840.1"/>
    <property type="molecule type" value="Genomic_DNA"/>
</dbReference>
<evidence type="ECO:0000313" key="2">
    <source>
        <dbReference type="EMBL" id="NGZ74840.1"/>
    </source>
</evidence>
<organism evidence="2 3">
    <name type="scientific">Saccharibacillus alkalitolerans</name>
    <dbReference type="NCBI Taxonomy" id="2705290"/>
    <lineage>
        <taxon>Bacteria</taxon>
        <taxon>Bacillati</taxon>
        <taxon>Bacillota</taxon>
        <taxon>Bacilli</taxon>
        <taxon>Bacillales</taxon>
        <taxon>Paenibacillaceae</taxon>
        <taxon>Saccharibacillus</taxon>
    </lineage>
</organism>
<dbReference type="InterPro" id="IPR010499">
    <property type="entry name" value="AraC_E-bd"/>
</dbReference>
<dbReference type="InterPro" id="IPR029442">
    <property type="entry name" value="GyrI-like"/>
</dbReference>
<dbReference type="InterPro" id="IPR050908">
    <property type="entry name" value="SmbC-like"/>
</dbReference>
<dbReference type="SMART" id="SM00871">
    <property type="entry name" value="AraC_E_bind"/>
    <property type="match status" value="1"/>
</dbReference>
<dbReference type="PANTHER" id="PTHR40055:SF1">
    <property type="entry name" value="TRANSCRIPTIONAL REGULATOR YGIV-RELATED"/>
    <property type="match status" value="1"/>
</dbReference>
<dbReference type="Pfam" id="PF06445">
    <property type="entry name" value="GyrI-like"/>
    <property type="match status" value="1"/>
</dbReference>
<accession>A0ABX0F2Z4</accession>
<sequence length="153" mass="16864">MEFKIETLQPVRIVYVRRRGVYGPENAKAMEQLKAWARERGLLTEAAVLYGMPLDHPQAVSAEQCRYDACIVTGEPIGAEEGVFERRFEGGTYAVFRVPHTAEGMQAAWAAAFPALQKAGCRLSDQPAVERYAGTQLLQGFCELCVPIEADGV</sequence>
<evidence type="ECO:0000259" key="1">
    <source>
        <dbReference type="SMART" id="SM00871"/>
    </source>
</evidence>
<keyword evidence="3" id="KW-1185">Reference proteome</keyword>
<dbReference type="Gene3D" id="3.20.80.10">
    <property type="entry name" value="Regulatory factor, effector binding domain"/>
    <property type="match status" value="1"/>
</dbReference>
<gene>
    <name evidence="2" type="ORF">GYN08_05865</name>
</gene>
<dbReference type="RefSeq" id="WP_166273175.1">
    <property type="nucleotide sequence ID" value="NZ_JAAFGS010000002.1"/>
</dbReference>
<protein>
    <submittedName>
        <fullName evidence="2">DNA gyrase inhibitor</fullName>
    </submittedName>
</protein>
<dbReference type="SUPFAM" id="SSF55136">
    <property type="entry name" value="Probable bacterial effector-binding domain"/>
    <property type="match status" value="1"/>
</dbReference>